<evidence type="ECO:0000313" key="2">
    <source>
        <dbReference type="EMBL" id="MED6256138.1"/>
    </source>
</evidence>
<proteinExistence type="predicted"/>
<comment type="caution">
    <text evidence="2">The sequence shown here is derived from an EMBL/GenBank/DDBJ whole genome shotgun (WGS) entry which is preliminary data.</text>
</comment>
<sequence>MKLILIYASVTDDRRHPRSTLLSELCGPHNSSQFKLKLHGASEETWLPMTKQRRADDGDPAYEKRRNRCSGRSGRGFSILGWSETVWTEHLITTINGSQQLRRRARVTTQRSLVGLNKHQEELMQKARTLKEQR</sequence>
<reference evidence="2 3" key="1">
    <citation type="submission" date="2021-07" db="EMBL/GenBank/DDBJ databases">
        <authorList>
            <person name="Palmer J.M."/>
        </authorList>
    </citation>
    <scope>NUCLEOTIDE SEQUENCE [LARGE SCALE GENOMIC DNA]</scope>
    <source>
        <strain evidence="2 3">AT_MEX2019</strain>
        <tissue evidence="2">Muscle</tissue>
    </source>
</reference>
<dbReference type="Proteomes" id="UP001345963">
    <property type="component" value="Unassembled WGS sequence"/>
</dbReference>
<gene>
    <name evidence="2" type="ORF">ATANTOWER_020561</name>
</gene>
<evidence type="ECO:0000313" key="3">
    <source>
        <dbReference type="Proteomes" id="UP001345963"/>
    </source>
</evidence>
<keyword evidence="3" id="KW-1185">Reference proteome</keyword>
<feature type="region of interest" description="Disordered" evidence="1">
    <location>
        <begin position="48"/>
        <end position="71"/>
    </location>
</feature>
<evidence type="ECO:0000256" key="1">
    <source>
        <dbReference type="SAM" id="MobiDB-lite"/>
    </source>
</evidence>
<name>A0ABU7C319_9TELE</name>
<protein>
    <submittedName>
        <fullName evidence="2">Uncharacterized protein</fullName>
    </submittedName>
</protein>
<feature type="compositionally biased region" description="Basic and acidic residues" evidence="1">
    <location>
        <begin position="53"/>
        <end position="64"/>
    </location>
</feature>
<organism evidence="2 3">
    <name type="scientific">Ataeniobius toweri</name>
    <dbReference type="NCBI Taxonomy" id="208326"/>
    <lineage>
        <taxon>Eukaryota</taxon>
        <taxon>Metazoa</taxon>
        <taxon>Chordata</taxon>
        <taxon>Craniata</taxon>
        <taxon>Vertebrata</taxon>
        <taxon>Euteleostomi</taxon>
        <taxon>Actinopterygii</taxon>
        <taxon>Neopterygii</taxon>
        <taxon>Teleostei</taxon>
        <taxon>Neoteleostei</taxon>
        <taxon>Acanthomorphata</taxon>
        <taxon>Ovalentaria</taxon>
        <taxon>Atherinomorphae</taxon>
        <taxon>Cyprinodontiformes</taxon>
        <taxon>Goodeidae</taxon>
        <taxon>Ataeniobius</taxon>
    </lineage>
</organism>
<accession>A0ABU7C319</accession>
<dbReference type="EMBL" id="JAHUTI010073209">
    <property type="protein sequence ID" value="MED6256138.1"/>
    <property type="molecule type" value="Genomic_DNA"/>
</dbReference>